<proteinExistence type="predicted"/>
<dbReference type="AlphaFoldDB" id="A0A2P8HUK1"/>
<evidence type="ECO:0000256" key="1">
    <source>
        <dbReference type="SAM" id="SignalP"/>
    </source>
</evidence>
<dbReference type="EMBL" id="PYAW01000001">
    <property type="protein sequence ID" value="PSL49906.1"/>
    <property type="molecule type" value="Genomic_DNA"/>
</dbReference>
<dbReference type="Gene3D" id="2.40.160.20">
    <property type="match status" value="1"/>
</dbReference>
<evidence type="ECO:0008006" key="4">
    <source>
        <dbReference type="Google" id="ProtNLM"/>
    </source>
</evidence>
<reference evidence="2 3" key="1">
    <citation type="submission" date="2018-03" db="EMBL/GenBank/DDBJ databases">
        <title>Genomic Encyclopedia of Archaeal and Bacterial Type Strains, Phase II (KMG-II): from individual species to whole genera.</title>
        <authorList>
            <person name="Goeker M."/>
        </authorList>
    </citation>
    <scope>NUCLEOTIDE SEQUENCE [LARGE SCALE GENOMIC DNA]</scope>
    <source>
        <strain evidence="2 3">DSM 24859</strain>
    </source>
</reference>
<dbReference type="RefSeq" id="WP_106527100.1">
    <property type="nucleotide sequence ID" value="NZ_PYAW01000001.1"/>
</dbReference>
<evidence type="ECO:0000313" key="3">
    <source>
        <dbReference type="Proteomes" id="UP000240971"/>
    </source>
</evidence>
<dbReference type="Proteomes" id="UP000240971">
    <property type="component" value="Unassembled WGS sequence"/>
</dbReference>
<sequence>MKKIILLAVACFAGLGSFSQSFMHGAGVVIFVDKAANTDANIIGGLTYSPRFNFMEQENLSLSIGVPLSVGLSGSYNSRSDNGYYSEQNTLKFMFDAPLILNLNFGCGSSKANESRFGFFVGGGFGYHYGTMNETLKDGSGYDYTIATTGSTSGPVGNLGVRIGVGKNARRNIEIKTSYMKGMNNNKPSIFSLGTLFNF</sequence>
<comment type="caution">
    <text evidence="2">The sequence shown here is derived from an EMBL/GenBank/DDBJ whole genome shotgun (WGS) entry which is preliminary data.</text>
</comment>
<organism evidence="2 3">
    <name type="scientific">Chitinophaga niastensis</name>
    <dbReference type="NCBI Taxonomy" id="536980"/>
    <lineage>
        <taxon>Bacteria</taxon>
        <taxon>Pseudomonadati</taxon>
        <taxon>Bacteroidota</taxon>
        <taxon>Chitinophagia</taxon>
        <taxon>Chitinophagales</taxon>
        <taxon>Chitinophagaceae</taxon>
        <taxon>Chitinophaga</taxon>
    </lineage>
</organism>
<protein>
    <recommendedName>
        <fullName evidence="4">Outer membrane protein with beta-barrel domain</fullName>
    </recommendedName>
</protein>
<dbReference type="OrthoDB" id="671476at2"/>
<gene>
    <name evidence="2" type="ORF">CLV51_1011246</name>
</gene>
<name>A0A2P8HUK1_CHINA</name>
<feature type="signal peptide" evidence="1">
    <location>
        <begin position="1"/>
        <end position="21"/>
    </location>
</feature>
<accession>A0A2P8HUK1</accession>
<keyword evidence="3" id="KW-1185">Reference proteome</keyword>
<feature type="chain" id="PRO_5015194460" description="Outer membrane protein with beta-barrel domain" evidence="1">
    <location>
        <begin position="22"/>
        <end position="199"/>
    </location>
</feature>
<evidence type="ECO:0000313" key="2">
    <source>
        <dbReference type="EMBL" id="PSL49906.1"/>
    </source>
</evidence>
<keyword evidence="1" id="KW-0732">Signal</keyword>